<organism evidence="1 2">
    <name type="scientific">Cichorium intybus</name>
    <name type="common">Chicory</name>
    <dbReference type="NCBI Taxonomy" id="13427"/>
    <lineage>
        <taxon>Eukaryota</taxon>
        <taxon>Viridiplantae</taxon>
        <taxon>Streptophyta</taxon>
        <taxon>Embryophyta</taxon>
        <taxon>Tracheophyta</taxon>
        <taxon>Spermatophyta</taxon>
        <taxon>Magnoliopsida</taxon>
        <taxon>eudicotyledons</taxon>
        <taxon>Gunneridae</taxon>
        <taxon>Pentapetalae</taxon>
        <taxon>asterids</taxon>
        <taxon>campanulids</taxon>
        <taxon>Asterales</taxon>
        <taxon>Asteraceae</taxon>
        <taxon>Cichorioideae</taxon>
        <taxon>Cichorieae</taxon>
        <taxon>Cichoriinae</taxon>
        <taxon>Cichorium</taxon>
    </lineage>
</organism>
<evidence type="ECO:0000313" key="1">
    <source>
        <dbReference type="EMBL" id="KAI3708172.1"/>
    </source>
</evidence>
<evidence type="ECO:0000313" key="2">
    <source>
        <dbReference type="Proteomes" id="UP001055811"/>
    </source>
</evidence>
<sequence>MLLWLNTRNHTDWHKADLHIRLSLKCCRCYHNTPSLVLCLTTVAVSHLTLLTHLHIENETLDLYLKTSIPQSTHHYRLPVPSPTSACVTTMRLQEPNQGF</sequence>
<comment type="caution">
    <text evidence="1">The sequence shown here is derived from an EMBL/GenBank/DDBJ whole genome shotgun (WGS) entry which is preliminary data.</text>
</comment>
<reference evidence="1 2" key="2">
    <citation type="journal article" date="2022" name="Mol. Ecol. Resour.">
        <title>The genomes of chicory, endive, great burdock and yacon provide insights into Asteraceae paleo-polyploidization history and plant inulin production.</title>
        <authorList>
            <person name="Fan W."/>
            <person name="Wang S."/>
            <person name="Wang H."/>
            <person name="Wang A."/>
            <person name="Jiang F."/>
            <person name="Liu H."/>
            <person name="Zhao H."/>
            <person name="Xu D."/>
            <person name="Zhang Y."/>
        </authorList>
    </citation>
    <scope>NUCLEOTIDE SEQUENCE [LARGE SCALE GENOMIC DNA]</scope>
    <source>
        <strain evidence="2">cv. Punajuju</strain>
        <tissue evidence="1">Leaves</tissue>
    </source>
</reference>
<proteinExistence type="predicted"/>
<keyword evidence="2" id="KW-1185">Reference proteome</keyword>
<dbReference type="Proteomes" id="UP001055811">
    <property type="component" value="Linkage Group LG07"/>
</dbReference>
<dbReference type="EMBL" id="CM042015">
    <property type="protein sequence ID" value="KAI3708172.1"/>
    <property type="molecule type" value="Genomic_DNA"/>
</dbReference>
<accession>A0ACB9AD86</accession>
<reference evidence="2" key="1">
    <citation type="journal article" date="2022" name="Mol. Ecol. Resour.">
        <title>The genomes of chicory, endive, great burdock and yacon provide insights into Asteraceae palaeo-polyploidization history and plant inulin production.</title>
        <authorList>
            <person name="Fan W."/>
            <person name="Wang S."/>
            <person name="Wang H."/>
            <person name="Wang A."/>
            <person name="Jiang F."/>
            <person name="Liu H."/>
            <person name="Zhao H."/>
            <person name="Xu D."/>
            <person name="Zhang Y."/>
        </authorList>
    </citation>
    <scope>NUCLEOTIDE SEQUENCE [LARGE SCALE GENOMIC DNA]</scope>
    <source>
        <strain evidence="2">cv. Punajuju</strain>
    </source>
</reference>
<name>A0ACB9AD86_CICIN</name>
<protein>
    <submittedName>
        <fullName evidence="1">Uncharacterized protein</fullName>
    </submittedName>
</protein>
<gene>
    <name evidence="1" type="ORF">L2E82_37294</name>
</gene>